<keyword evidence="3" id="KW-1185">Reference proteome</keyword>
<feature type="region of interest" description="Disordered" evidence="1">
    <location>
        <begin position="1"/>
        <end position="52"/>
    </location>
</feature>
<gene>
    <name evidence="2" type="ORF">EJ06DRAFT_578302</name>
</gene>
<sequence>MPNYTQTPTADQPTMPPQANEQQLSKQQQNEIARQMMQGQPMRRTEVHEAEAHAEAQAGLNLNIFGAFKGAYKGRKTKTTDTKKDGSSHSVEHKDEEGYGEGWAKGDMQAYAHEKRDAKERRGVQEVDHLGLGEVGLIEGKKK</sequence>
<feature type="compositionally biased region" description="Polar residues" evidence="1">
    <location>
        <begin position="1"/>
        <end position="32"/>
    </location>
</feature>
<evidence type="ECO:0000256" key="1">
    <source>
        <dbReference type="SAM" id="MobiDB-lite"/>
    </source>
</evidence>
<dbReference type="OrthoDB" id="3797485at2759"/>
<evidence type="ECO:0000313" key="3">
    <source>
        <dbReference type="Proteomes" id="UP000799640"/>
    </source>
</evidence>
<reference evidence="2" key="1">
    <citation type="journal article" date="2020" name="Stud. Mycol.">
        <title>101 Dothideomycetes genomes: a test case for predicting lifestyles and emergence of pathogens.</title>
        <authorList>
            <person name="Haridas S."/>
            <person name="Albert R."/>
            <person name="Binder M."/>
            <person name="Bloem J."/>
            <person name="Labutti K."/>
            <person name="Salamov A."/>
            <person name="Andreopoulos B."/>
            <person name="Baker S."/>
            <person name="Barry K."/>
            <person name="Bills G."/>
            <person name="Bluhm B."/>
            <person name="Cannon C."/>
            <person name="Castanera R."/>
            <person name="Culley D."/>
            <person name="Daum C."/>
            <person name="Ezra D."/>
            <person name="Gonzalez J."/>
            <person name="Henrissat B."/>
            <person name="Kuo A."/>
            <person name="Liang C."/>
            <person name="Lipzen A."/>
            <person name="Lutzoni F."/>
            <person name="Magnuson J."/>
            <person name="Mondo S."/>
            <person name="Nolan M."/>
            <person name="Ohm R."/>
            <person name="Pangilinan J."/>
            <person name="Park H.-J."/>
            <person name="Ramirez L."/>
            <person name="Alfaro M."/>
            <person name="Sun H."/>
            <person name="Tritt A."/>
            <person name="Yoshinaga Y."/>
            <person name="Zwiers L.-H."/>
            <person name="Turgeon B."/>
            <person name="Goodwin S."/>
            <person name="Spatafora J."/>
            <person name="Crous P."/>
            <person name="Grigoriev I."/>
        </authorList>
    </citation>
    <scope>NUCLEOTIDE SEQUENCE</scope>
    <source>
        <strain evidence="2">CBS 262.69</strain>
    </source>
</reference>
<evidence type="ECO:0000313" key="2">
    <source>
        <dbReference type="EMBL" id="KAF2405044.1"/>
    </source>
</evidence>
<dbReference type="EMBL" id="ML996687">
    <property type="protein sequence ID" value="KAF2405044.1"/>
    <property type="molecule type" value="Genomic_DNA"/>
</dbReference>
<proteinExistence type="predicted"/>
<feature type="compositionally biased region" description="Basic and acidic residues" evidence="1">
    <location>
        <begin position="78"/>
        <end position="97"/>
    </location>
</feature>
<feature type="compositionally biased region" description="Basic and acidic residues" evidence="1">
    <location>
        <begin position="112"/>
        <end position="125"/>
    </location>
</feature>
<dbReference type="Proteomes" id="UP000799640">
    <property type="component" value="Unassembled WGS sequence"/>
</dbReference>
<protein>
    <submittedName>
        <fullName evidence="2">Uncharacterized protein</fullName>
    </submittedName>
</protein>
<organism evidence="2 3">
    <name type="scientific">Trichodelitschia bisporula</name>
    <dbReference type="NCBI Taxonomy" id="703511"/>
    <lineage>
        <taxon>Eukaryota</taxon>
        <taxon>Fungi</taxon>
        <taxon>Dikarya</taxon>
        <taxon>Ascomycota</taxon>
        <taxon>Pezizomycotina</taxon>
        <taxon>Dothideomycetes</taxon>
        <taxon>Dothideomycetes incertae sedis</taxon>
        <taxon>Phaeotrichales</taxon>
        <taxon>Phaeotrichaceae</taxon>
        <taxon>Trichodelitschia</taxon>
    </lineage>
</organism>
<feature type="region of interest" description="Disordered" evidence="1">
    <location>
        <begin position="75"/>
        <end position="125"/>
    </location>
</feature>
<dbReference type="AlphaFoldDB" id="A0A6G1IA39"/>
<name>A0A6G1IA39_9PEZI</name>
<feature type="compositionally biased region" description="Basic and acidic residues" evidence="1">
    <location>
        <begin position="43"/>
        <end position="52"/>
    </location>
</feature>
<accession>A0A6G1IA39</accession>